<proteinExistence type="predicted"/>
<name>A0A835GKC6_SPOEX</name>
<keyword evidence="2" id="KW-0732">Signal</keyword>
<dbReference type="AlphaFoldDB" id="A0A835GKC6"/>
<comment type="caution">
    <text evidence="3">The sequence shown here is derived from an EMBL/GenBank/DDBJ whole genome shotgun (WGS) entry which is preliminary data.</text>
</comment>
<reference evidence="3" key="1">
    <citation type="submission" date="2020-08" db="EMBL/GenBank/DDBJ databases">
        <title>Spodoptera exigua strain:BAW_Kor-Di-RS1 Genome sequencing and assembly.</title>
        <authorList>
            <person name="Kim J."/>
            <person name="Nam H.Y."/>
            <person name="Kwon M."/>
            <person name="Choi J.H."/>
            <person name="Cho S.R."/>
            <person name="Kim G.-H."/>
        </authorList>
    </citation>
    <scope>NUCLEOTIDE SEQUENCE</scope>
    <source>
        <strain evidence="3">BAW_Kor-Di-RS1</strain>
        <tissue evidence="3">Whole-body</tissue>
    </source>
</reference>
<evidence type="ECO:0000313" key="3">
    <source>
        <dbReference type="EMBL" id="KAF9417325.1"/>
    </source>
</evidence>
<feature type="region of interest" description="Disordered" evidence="1">
    <location>
        <begin position="155"/>
        <end position="175"/>
    </location>
</feature>
<feature type="signal peptide" evidence="2">
    <location>
        <begin position="1"/>
        <end position="15"/>
    </location>
</feature>
<feature type="chain" id="PRO_5032435151" evidence="2">
    <location>
        <begin position="16"/>
        <end position="402"/>
    </location>
</feature>
<organism evidence="3 4">
    <name type="scientific">Spodoptera exigua</name>
    <name type="common">Beet armyworm</name>
    <name type="synonym">Noctua fulgens</name>
    <dbReference type="NCBI Taxonomy" id="7107"/>
    <lineage>
        <taxon>Eukaryota</taxon>
        <taxon>Metazoa</taxon>
        <taxon>Ecdysozoa</taxon>
        <taxon>Arthropoda</taxon>
        <taxon>Hexapoda</taxon>
        <taxon>Insecta</taxon>
        <taxon>Pterygota</taxon>
        <taxon>Neoptera</taxon>
        <taxon>Endopterygota</taxon>
        <taxon>Lepidoptera</taxon>
        <taxon>Glossata</taxon>
        <taxon>Ditrysia</taxon>
        <taxon>Noctuoidea</taxon>
        <taxon>Noctuidae</taxon>
        <taxon>Amphipyrinae</taxon>
        <taxon>Spodoptera</taxon>
    </lineage>
</organism>
<evidence type="ECO:0000256" key="1">
    <source>
        <dbReference type="SAM" id="MobiDB-lite"/>
    </source>
</evidence>
<dbReference type="Proteomes" id="UP000648187">
    <property type="component" value="Unassembled WGS sequence"/>
</dbReference>
<evidence type="ECO:0000256" key="2">
    <source>
        <dbReference type="SAM" id="SignalP"/>
    </source>
</evidence>
<accession>A0A835GKC6</accession>
<evidence type="ECO:0000313" key="4">
    <source>
        <dbReference type="Proteomes" id="UP000648187"/>
    </source>
</evidence>
<dbReference type="EMBL" id="JACKWZ010000073">
    <property type="protein sequence ID" value="KAF9417325.1"/>
    <property type="molecule type" value="Genomic_DNA"/>
</dbReference>
<protein>
    <submittedName>
        <fullName evidence="3">Uncharacterized protein</fullName>
    </submittedName>
</protein>
<sequence length="402" mass="46651">MHVFTCIVFFVLSEARQPDTIYDDEAPSPIQRKVDVYPEPFVEPVPFGHIFLDGFGDPYSSAKQPIDALELRMRMPRIGEDEKELLKLGRKNIAFINPEITNKFATAKEKFLREMNLSPPPVTNETQLKWYNFAAMQMRNAQMPPKFQHAVRRKDESFRRSHPSRVPAPPTLSEKLSSFSKTSFQLQKDKPESQVNWTTCDQFAVGAIFSHKDIVNVKWTPFYIWTTDNIAYSIEHVFLYPTKKIVNEYFSKYNEFLNKTIDWSKPKLLMKGMNEMLLVAADKRGLFDAIVKNDIPKSANKEVIKIPSLSLRLKIEDPYLAMMFCEEHFAMLMAVSGRQPTVYKEMKAEAATIKFEGIGRPIWRDYEGERENIKMVKEAEMKEEQEKFITVNEPYSNPGQSE</sequence>
<gene>
    <name evidence="3" type="ORF">HW555_005541</name>
</gene>
<keyword evidence="4" id="KW-1185">Reference proteome</keyword>